<evidence type="ECO:0000256" key="3">
    <source>
        <dbReference type="ARBA" id="ARBA00022452"/>
    </source>
</evidence>
<feature type="domain" description="TonB-dependent receptor plug" evidence="8">
    <location>
        <begin position="131"/>
        <end position="249"/>
    </location>
</feature>
<evidence type="ECO:0000256" key="1">
    <source>
        <dbReference type="ARBA" id="ARBA00004571"/>
    </source>
</evidence>
<dbReference type="InterPro" id="IPR023996">
    <property type="entry name" value="TonB-dep_OMP_SusC/RagA"/>
</dbReference>
<proteinExistence type="inferred from homology"/>
<sequence>MKNIGLIAILRWLVLIVCIFFWHKAQAQIQPKPIINASIQGQIIDANTKVGIPGVTVRLEAVTHSVRTDDQGHFSFITGQTLPAILHISSLGYESLQTTFNQGDFEILLKPELSNLEEVVVVGYGSQRRADIIGAVASVPKLVLNQSLSSFDQALKGAVAGVQVTQTSGQPGGGVSIRVRGGASIQGGNEPLYVIDGFPLYSEAQGTGVNAGASINPLAAFDMGEVEQIEILKDAAATAIYGSRGANGVILVTTKKGRAGPTQINYSNRFGQQQIARKIPLLNASEFALLRNEALFDSNPALGPFQYLSQEAIGDLGEGTNWQNEAFRKAGIQQQQLSLGGSSERIQYYLSGNYFLQDGILRNTDFDRLGMRANISVQATERLKIETNLAIQRTKSTIAPGGIINALLLMPPTATIYEQDGSYTLRNPFENIFSNPIASLLETINKTASTNIFGTSYAQYRLLKGLHAKVLFGLDAKSQNDSYYTPSSIYEGASNNGNAALGSRSYYSWLNENTLTYDVNWRNHHVDVLLGFTQQEARNEYFNAGAQNFVTDELTVHSLQSGSTLIRPNSDAYDWVLHSYLSRINYNYDNRYYLSASVRRDGSSRFGPNNKFGIFPSIALSWRASNESFFQQYLPGINDLKFRTSYGRTGNLEIGQYQSLATLNTLNYLIGGNILTGFTPQRLGNPTLGWETTTQYDLGFDIAFAKNKVQFSFDTYYKRTTDLLLNVEIPWTSGFSSALQNFGTVSNRGYEFQLRINPLSGSLQWTSDLNFSVNRNRVLALGNESESYIIGNYIVQVGQPLGTFYGAKTDGVLQLGEEQSQGVFTGNAEPAAGDRRYVDSNNDGLFNVASDRTIIGNAQPDFTIGFSNSLRYRNFELSFLLYASVGNEVINENNQNLEMFSGQQNASAAALDRWTPQNPSNEIPRAKLDPAPVFSDRYVEDASFLRLRSVELQYRFPVSVNRLLHIKQLSVQLSAQNLWTWTNYSGFDPEVTSGSNVQPGRDAGIYPIAKSFHAGVAITF</sequence>
<dbReference type="EMBL" id="JAGKSB010000002">
    <property type="protein sequence ID" value="MBP3942471.1"/>
    <property type="molecule type" value="Genomic_DNA"/>
</dbReference>
<dbReference type="InterPro" id="IPR023997">
    <property type="entry name" value="TonB-dep_OMP_SusC/RagA_CS"/>
</dbReference>
<evidence type="ECO:0000313" key="9">
    <source>
        <dbReference type="EMBL" id="MBP3942471.1"/>
    </source>
</evidence>
<keyword evidence="10" id="KW-1185">Reference proteome</keyword>
<comment type="subcellular location">
    <subcellularLocation>
        <location evidence="1 7">Cell outer membrane</location>
        <topology evidence="1 7">Multi-pass membrane protein</topology>
    </subcellularLocation>
</comment>
<evidence type="ECO:0000256" key="2">
    <source>
        <dbReference type="ARBA" id="ARBA00022448"/>
    </source>
</evidence>
<dbReference type="InterPro" id="IPR036942">
    <property type="entry name" value="Beta-barrel_TonB_sf"/>
</dbReference>
<dbReference type="Pfam" id="PF13715">
    <property type="entry name" value="CarbopepD_reg_2"/>
    <property type="match status" value="1"/>
</dbReference>
<keyword evidence="9" id="KW-0675">Receptor</keyword>
<dbReference type="InterPro" id="IPR012910">
    <property type="entry name" value="Plug_dom"/>
</dbReference>
<keyword evidence="2 7" id="KW-0813">Transport</keyword>
<comment type="caution">
    <text evidence="9">The sequence shown here is derived from an EMBL/GenBank/DDBJ whole genome shotgun (WGS) entry which is preliminary data.</text>
</comment>
<dbReference type="InterPro" id="IPR039426">
    <property type="entry name" value="TonB-dep_rcpt-like"/>
</dbReference>
<dbReference type="InterPro" id="IPR008969">
    <property type="entry name" value="CarboxyPept-like_regulatory"/>
</dbReference>
<dbReference type="Gene3D" id="2.170.130.10">
    <property type="entry name" value="TonB-dependent receptor, plug domain"/>
    <property type="match status" value="1"/>
</dbReference>
<dbReference type="NCBIfam" id="TIGR04057">
    <property type="entry name" value="SusC_RagA_signa"/>
    <property type="match status" value="1"/>
</dbReference>
<keyword evidence="3 7" id="KW-1134">Transmembrane beta strand</keyword>
<evidence type="ECO:0000256" key="7">
    <source>
        <dbReference type="PROSITE-ProRule" id="PRU01360"/>
    </source>
</evidence>
<evidence type="ECO:0000259" key="8">
    <source>
        <dbReference type="Pfam" id="PF07715"/>
    </source>
</evidence>
<organism evidence="9 10">
    <name type="scientific">Rhinopithecimicrobium faecis</name>
    <dbReference type="NCBI Taxonomy" id="2820698"/>
    <lineage>
        <taxon>Bacteria</taxon>
        <taxon>Pseudomonadati</taxon>
        <taxon>Bacteroidota</taxon>
        <taxon>Sphingobacteriia</taxon>
        <taxon>Sphingobacteriales</taxon>
        <taxon>Sphingobacteriaceae</taxon>
        <taxon>Rhinopithecimicrobium</taxon>
    </lineage>
</organism>
<dbReference type="AlphaFoldDB" id="A0A8T4HCH6"/>
<keyword evidence="6 7" id="KW-0998">Cell outer membrane</keyword>
<evidence type="ECO:0000256" key="5">
    <source>
        <dbReference type="ARBA" id="ARBA00023136"/>
    </source>
</evidence>
<dbReference type="SUPFAM" id="SSF56935">
    <property type="entry name" value="Porins"/>
    <property type="match status" value="1"/>
</dbReference>
<keyword evidence="5 7" id="KW-0472">Membrane</keyword>
<dbReference type="SUPFAM" id="SSF49464">
    <property type="entry name" value="Carboxypeptidase regulatory domain-like"/>
    <property type="match status" value="1"/>
</dbReference>
<dbReference type="InterPro" id="IPR037066">
    <property type="entry name" value="Plug_dom_sf"/>
</dbReference>
<comment type="similarity">
    <text evidence="7">Belongs to the TonB-dependent receptor family.</text>
</comment>
<accession>A0A8T4HCH6</accession>
<dbReference type="PROSITE" id="PS52016">
    <property type="entry name" value="TONB_DEPENDENT_REC_3"/>
    <property type="match status" value="1"/>
</dbReference>
<dbReference type="Pfam" id="PF07715">
    <property type="entry name" value="Plug"/>
    <property type="match status" value="1"/>
</dbReference>
<evidence type="ECO:0000313" key="10">
    <source>
        <dbReference type="Proteomes" id="UP000679691"/>
    </source>
</evidence>
<dbReference type="Gene3D" id="2.40.170.20">
    <property type="entry name" value="TonB-dependent receptor, beta-barrel domain"/>
    <property type="match status" value="1"/>
</dbReference>
<dbReference type="Gene3D" id="2.60.40.1120">
    <property type="entry name" value="Carboxypeptidase-like, regulatory domain"/>
    <property type="match status" value="1"/>
</dbReference>
<dbReference type="RefSeq" id="WP_353545953.1">
    <property type="nucleotide sequence ID" value="NZ_JAGKSB010000002.1"/>
</dbReference>
<dbReference type="NCBIfam" id="TIGR04056">
    <property type="entry name" value="OMP_RagA_SusC"/>
    <property type="match status" value="1"/>
</dbReference>
<reference evidence="9" key="1">
    <citation type="submission" date="2021-03" db="EMBL/GenBank/DDBJ databases">
        <authorList>
            <person name="Lu T."/>
            <person name="Wang Q."/>
            <person name="Han X."/>
        </authorList>
    </citation>
    <scope>NUCLEOTIDE SEQUENCE</scope>
    <source>
        <strain evidence="9">WQ 2009</strain>
    </source>
</reference>
<keyword evidence="4 7" id="KW-0812">Transmembrane</keyword>
<protein>
    <submittedName>
        <fullName evidence="9">TonB-dependent receptor</fullName>
    </submittedName>
</protein>
<dbReference type="GO" id="GO:0009279">
    <property type="term" value="C:cell outer membrane"/>
    <property type="evidence" value="ECO:0007669"/>
    <property type="project" value="UniProtKB-SubCell"/>
</dbReference>
<evidence type="ECO:0000256" key="4">
    <source>
        <dbReference type="ARBA" id="ARBA00022692"/>
    </source>
</evidence>
<dbReference type="Proteomes" id="UP000679691">
    <property type="component" value="Unassembled WGS sequence"/>
</dbReference>
<evidence type="ECO:0000256" key="6">
    <source>
        <dbReference type="ARBA" id="ARBA00023237"/>
    </source>
</evidence>
<name>A0A8T4HCH6_9SPHI</name>
<gene>
    <name evidence="9" type="ORF">J5U18_02640</name>
</gene>